<dbReference type="Proteomes" id="UP001225498">
    <property type="component" value="Unassembled WGS sequence"/>
</dbReference>
<dbReference type="AlphaFoldDB" id="A0AAI9CMQ5"/>
<dbReference type="EMBL" id="ABLTIR010000080">
    <property type="protein sequence ID" value="EKZ1928071.1"/>
    <property type="molecule type" value="Genomic_DNA"/>
</dbReference>
<dbReference type="Gene3D" id="3.40.50.150">
    <property type="entry name" value="Vaccinia Virus protein VP39"/>
    <property type="match status" value="1"/>
</dbReference>
<accession>A0AAI9CMQ5</accession>
<evidence type="ECO:0008006" key="3">
    <source>
        <dbReference type="Google" id="ProtNLM"/>
    </source>
</evidence>
<proteinExistence type="predicted"/>
<organism evidence="1 2">
    <name type="scientific">Stenotrophomonas maltophilia</name>
    <name type="common">Pseudomonas maltophilia</name>
    <name type="synonym">Xanthomonas maltophilia</name>
    <dbReference type="NCBI Taxonomy" id="40324"/>
    <lineage>
        <taxon>Bacteria</taxon>
        <taxon>Pseudomonadati</taxon>
        <taxon>Pseudomonadota</taxon>
        <taxon>Gammaproteobacteria</taxon>
        <taxon>Lysobacterales</taxon>
        <taxon>Lysobacteraceae</taxon>
        <taxon>Stenotrophomonas</taxon>
        <taxon>Stenotrophomonas maltophilia group</taxon>
    </lineage>
</organism>
<protein>
    <recommendedName>
        <fullName evidence="3">Methyltransferase type 11 domain-containing protein</fullName>
    </recommendedName>
</protein>
<evidence type="ECO:0000313" key="1">
    <source>
        <dbReference type="EMBL" id="EKZ1928071.1"/>
    </source>
</evidence>
<evidence type="ECO:0000313" key="2">
    <source>
        <dbReference type="Proteomes" id="UP001225498"/>
    </source>
</evidence>
<gene>
    <name evidence="1" type="ORF">REH87_003112</name>
</gene>
<reference evidence="1" key="1">
    <citation type="submission" date="2023-08" db="EMBL/GenBank/DDBJ databases">
        <authorList>
            <consortium name="Clinical and Environmental Microbiology Branch: Whole genome sequencing antimicrobial resistance pathogens in the healthcare setting"/>
        </authorList>
    </citation>
    <scope>NUCLEOTIDE SEQUENCE</scope>
    <source>
        <strain evidence="1">2023CJ-00293</strain>
    </source>
</reference>
<dbReference type="RefSeq" id="WP_005408274.1">
    <property type="nucleotide sequence ID" value="NZ_CP033586.1"/>
</dbReference>
<comment type="caution">
    <text evidence="1">The sequence shown here is derived from an EMBL/GenBank/DDBJ whole genome shotgun (WGS) entry which is preliminary data.</text>
</comment>
<name>A0AAI9CMQ5_STEMA</name>
<dbReference type="SUPFAM" id="SSF53335">
    <property type="entry name" value="S-adenosyl-L-methionine-dependent methyltransferases"/>
    <property type="match status" value="1"/>
</dbReference>
<sequence>MPALQSTRQASQTPWFDSEPAAALRVLERQLLLPQLSALPAQPWLWIAPSAAWLEDAQLGGRGLRLYRQGAGPGYDGDTRCGLPLPLANESVNAIVLQHVTTGDADLLLDECERVLMPGGHLWLSSLNPFSPYRTHWRQHGLVVRTPQRIRLLLGRHGLECDDMRYLGPLWRGAGSRRPGGWAPLRAACLFHAEKRTLALPGPKPLPVRWHGTVAT</sequence>
<dbReference type="InterPro" id="IPR029063">
    <property type="entry name" value="SAM-dependent_MTases_sf"/>
</dbReference>